<reference evidence="2 3" key="1">
    <citation type="journal article" date="2015" name="Biotechnol. Biofuels">
        <title>Enhanced degradation of softwood versus hardwood by the white-rot fungus Pycnoporus coccineus.</title>
        <authorList>
            <person name="Couturier M."/>
            <person name="Navarro D."/>
            <person name="Chevret D."/>
            <person name="Henrissat B."/>
            <person name="Piumi F."/>
            <person name="Ruiz-Duenas F.J."/>
            <person name="Martinez A.T."/>
            <person name="Grigoriev I.V."/>
            <person name="Riley R."/>
            <person name="Lipzen A."/>
            <person name="Berrin J.G."/>
            <person name="Master E.R."/>
            <person name="Rosso M.N."/>
        </authorList>
    </citation>
    <scope>NUCLEOTIDE SEQUENCE [LARGE SCALE GENOMIC DNA]</scope>
    <source>
        <strain evidence="2 3">BRFM310</strain>
    </source>
</reference>
<protein>
    <submittedName>
        <fullName evidence="2">Uncharacterized protein</fullName>
    </submittedName>
</protein>
<feature type="compositionally biased region" description="Polar residues" evidence="1">
    <location>
        <begin position="1"/>
        <end position="18"/>
    </location>
</feature>
<evidence type="ECO:0000313" key="2">
    <source>
        <dbReference type="EMBL" id="OSD08276.1"/>
    </source>
</evidence>
<proteinExistence type="predicted"/>
<dbReference type="Proteomes" id="UP000193067">
    <property type="component" value="Unassembled WGS sequence"/>
</dbReference>
<gene>
    <name evidence="2" type="ORF">PYCCODRAFT_1472932</name>
</gene>
<organism evidence="2 3">
    <name type="scientific">Trametes coccinea (strain BRFM310)</name>
    <name type="common">Pycnoporus coccineus</name>
    <dbReference type="NCBI Taxonomy" id="1353009"/>
    <lineage>
        <taxon>Eukaryota</taxon>
        <taxon>Fungi</taxon>
        <taxon>Dikarya</taxon>
        <taxon>Basidiomycota</taxon>
        <taxon>Agaricomycotina</taxon>
        <taxon>Agaricomycetes</taxon>
        <taxon>Polyporales</taxon>
        <taxon>Polyporaceae</taxon>
        <taxon>Trametes</taxon>
    </lineage>
</organism>
<feature type="region of interest" description="Disordered" evidence="1">
    <location>
        <begin position="1"/>
        <end position="22"/>
    </location>
</feature>
<name>A0A1Y2J4H6_TRAC3</name>
<sequence>MTKSSDATPYRGPNTSNAAAPRFRRIVTSQEDDAVFRKYREALRPIRDIDLPEGWRLRKGPPYLRLGVYVDCSTEEALAGAKAAAEQLGETLPDNAGCVEIEDIMDRYIMKLLKLGNHDRSDLLGKVCSVYLPSSARTPLDFLRWYEFCPNQVDDHGQEHRIYTLFMQPNVRRKVVSAIATAWGVKDSQVEAKWFFEEDRHEPRVHNWISVEQLLSELGMPDEIRNRE</sequence>
<keyword evidence="3" id="KW-1185">Reference proteome</keyword>
<dbReference type="AlphaFoldDB" id="A0A1Y2J4H6"/>
<dbReference type="EMBL" id="KZ084086">
    <property type="protein sequence ID" value="OSD08276.1"/>
    <property type="molecule type" value="Genomic_DNA"/>
</dbReference>
<evidence type="ECO:0000313" key="3">
    <source>
        <dbReference type="Proteomes" id="UP000193067"/>
    </source>
</evidence>
<evidence type="ECO:0000256" key="1">
    <source>
        <dbReference type="SAM" id="MobiDB-lite"/>
    </source>
</evidence>
<accession>A0A1Y2J4H6</accession>
<dbReference type="OrthoDB" id="10332774at2759"/>